<keyword evidence="6" id="KW-1185">Reference proteome</keyword>
<dbReference type="AlphaFoldDB" id="A0A8J2I8J0"/>
<sequence>MAAQDSQTSEFQKLAYKSLSKYFQEHEDEVVEIEILPAAIQPPDGITMQDGLSLGVPKKILALAYVEARQRFFMNKQTRDAFTVAQALQATKVMLLFDPEHLTAANYRKRALSRLEEDHGLHLGNPYHRALRQELCFLNSILTSPLHRQSKSPTLWYHRSNIVDSLTPIELKDAPQDRIAEFWHSELAAVCKSGEQHPKNYHAWQYARRLVHRIKSRELADDIARRVKDWCCRHPSDISGWSFMLHLMPIIATSLQQELVGDIINYAISLDCEQESLWIFIRTTLALRNTEFSASYQSLRAYKKDLEDTNRHPIAMERVCNAIVWVDAHRQSGVWTRHFIVE</sequence>
<keyword evidence="4" id="KW-0677">Repeat</keyword>
<evidence type="ECO:0000256" key="1">
    <source>
        <dbReference type="ARBA" id="ARBA00006734"/>
    </source>
</evidence>
<dbReference type="RefSeq" id="XP_043173691.1">
    <property type="nucleotide sequence ID" value="XM_043317756.1"/>
</dbReference>
<evidence type="ECO:0000256" key="2">
    <source>
        <dbReference type="ARBA" id="ARBA00022602"/>
    </source>
</evidence>
<dbReference type="PANTHER" id="PTHR11129:SF3">
    <property type="entry name" value="PROTEIN PRENYLTRANSFERASE ALPHA SUBUNIT REPEAT-CONTAINING PROTEIN 1"/>
    <property type="match status" value="1"/>
</dbReference>
<dbReference type="OrthoDB" id="5358702at2759"/>
<dbReference type="Gene3D" id="1.25.40.120">
    <property type="entry name" value="Protein prenylyltransferase"/>
    <property type="match status" value="1"/>
</dbReference>
<comment type="similarity">
    <text evidence="1">Belongs to the protein prenyltransferase subunit alpha family.</text>
</comment>
<dbReference type="GO" id="GO:0008318">
    <property type="term" value="F:protein prenyltransferase activity"/>
    <property type="evidence" value="ECO:0007669"/>
    <property type="project" value="InterPro"/>
</dbReference>
<dbReference type="EMBL" id="CAJRGZ010000027">
    <property type="protein sequence ID" value="CAG5182355.1"/>
    <property type="molecule type" value="Genomic_DNA"/>
</dbReference>
<dbReference type="Pfam" id="PF01239">
    <property type="entry name" value="PPTA"/>
    <property type="match status" value="1"/>
</dbReference>
<dbReference type="InterPro" id="IPR002088">
    <property type="entry name" value="Prenyl_trans_a"/>
</dbReference>
<comment type="caution">
    <text evidence="5">The sequence shown here is derived from an EMBL/GenBank/DDBJ whole genome shotgun (WGS) entry which is preliminary data.</text>
</comment>
<dbReference type="Proteomes" id="UP000676310">
    <property type="component" value="Unassembled WGS sequence"/>
</dbReference>
<accession>A0A8J2I8J0</accession>
<dbReference type="GO" id="GO:0005737">
    <property type="term" value="C:cytoplasm"/>
    <property type="evidence" value="ECO:0007669"/>
    <property type="project" value="TreeGrafter"/>
</dbReference>
<evidence type="ECO:0000313" key="6">
    <source>
        <dbReference type="Proteomes" id="UP000676310"/>
    </source>
</evidence>
<evidence type="ECO:0000256" key="3">
    <source>
        <dbReference type="ARBA" id="ARBA00022679"/>
    </source>
</evidence>
<evidence type="ECO:0008006" key="7">
    <source>
        <dbReference type="Google" id="ProtNLM"/>
    </source>
</evidence>
<dbReference type="SUPFAM" id="SSF48439">
    <property type="entry name" value="Protein prenylyltransferase"/>
    <property type="match status" value="1"/>
</dbReference>
<evidence type="ECO:0000256" key="4">
    <source>
        <dbReference type="ARBA" id="ARBA00022737"/>
    </source>
</evidence>
<organism evidence="5 6">
    <name type="scientific">Alternaria atra</name>
    <dbReference type="NCBI Taxonomy" id="119953"/>
    <lineage>
        <taxon>Eukaryota</taxon>
        <taxon>Fungi</taxon>
        <taxon>Dikarya</taxon>
        <taxon>Ascomycota</taxon>
        <taxon>Pezizomycotina</taxon>
        <taxon>Dothideomycetes</taxon>
        <taxon>Pleosporomycetidae</taxon>
        <taxon>Pleosporales</taxon>
        <taxon>Pleosporineae</taxon>
        <taxon>Pleosporaceae</taxon>
        <taxon>Alternaria</taxon>
        <taxon>Alternaria sect. Ulocladioides</taxon>
    </lineage>
</organism>
<name>A0A8J2I8J0_9PLEO</name>
<gene>
    <name evidence="5" type="ORF">ALTATR162_LOCUS10120</name>
</gene>
<keyword evidence="3" id="KW-0808">Transferase</keyword>
<reference evidence="5" key="1">
    <citation type="submission" date="2021-05" db="EMBL/GenBank/DDBJ databases">
        <authorList>
            <person name="Stam R."/>
        </authorList>
    </citation>
    <scope>NUCLEOTIDE SEQUENCE</scope>
    <source>
        <strain evidence="5">CS162</strain>
    </source>
</reference>
<dbReference type="GeneID" id="67010247"/>
<proteinExistence type="inferred from homology"/>
<evidence type="ECO:0000313" key="5">
    <source>
        <dbReference type="EMBL" id="CAG5182355.1"/>
    </source>
</evidence>
<protein>
    <recommendedName>
        <fullName evidence="7">Protein prenyltransferase</fullName>
    </recommendedName>
</protein>
<keyword evidence="2" id="KW-0637">Prenyltransferase</keyword>
<dbReference type="PANTHER" id="PTHR11129">
    <property type="entry name" value="PROTEIN FARNESYLTRANSFERASE ALPHA SUBUNIT/RAB GERANYLGERANYL TRANSFERASE ALPHA SUBUNIT"/>
    <property type="match status" value="1"/>
</dbReference>